<dbReference type="GO" id="GO:0006487">
    <property type="term" value="P:protein N-linked glycosylation"/>
    <property type="evidence" value="ECO:0007669"/>
    <property type="project" value="TreeGrafter"/>
</dbReference>
<evidence type="ECO:0000313" key="3">
    <source>
        <dbReference type="EMBL" id="KAG2226399.1"/>
    </source>
</evidence>
<keyword evidence="4" id="KW-1185">Reference proteome</keyword>
<reference evidence="3 4" key="1">
    <citation type="submission" date="2020-12" db="EMBL/GenBank/DDBJ databases">
        <title>Metabolic potential, ecology and presence of endohyphal bacteria is reflected in genomic diversity of Mucoromycotina.</title>
        <authorList>
            <person name="Muszewska A."/>
            <person name="Okrasinska A."/>
            <person name="Steczkiewicz K."/>
            <person name="Drgas O."/>
            <person name="Orlowska M."/>
            <person name="Perlinska-Lenart U."/>
            <person name="Aleksandrzak-Piekarczyk T."/>
            <person name="Szatraj K."/>
            <person name="Zielenkiewicz U."/>
            <person name="Pilsyk S."/>
            <person name="Malc E."/>
            <person name="Mieczkowski P."/>
            <person name="Kruszewska J.S."/>
            <person name="Biernat P."/>
            <person name="Pawlowska J."/>
        </authorList>
    </citation>
    <scope>NUCLEOTIDE SEQUENCE [LARGE SCALE GENOMIC DNA]</scope>
    <source>
        <strain evidence="3 4">CBS 142.35</strain>
    </source>
</reference>
<organism evidence="3 4">
    <name type="scientific">Circinella minor</name>
    <dbReference type="NCBI Taxonomy" id="1195481"/>
    <lineage>
        <taxon>Eukaryota</taxon>
        <taxon>Fungi</taxon>
        <taxon>Fungi incertae sedis</taxon>
        <taxon>Mucoromycota</taxon>
        <taxon>Mucoromycotina</taxon>
        <taxon>Mucoromycetes</taxon>
        <taxon>Mucorales</taxon>
        <taxon>Lichtheimiaceae</taxon>
        <taxon>Circinella</taxon>
    </lineage>
</organism>
<dbReference type="InterPro" id="IPR029044">
    <property type="entry name" value="Nucleotide-diphossugar_trans"/>
</dbReference>
<evidence type="ECO:0000313" key="4">
    <source>
        <dbReference type="Proteomes" id="UP000646827"/>
    </source>
</evidence>
<evidence type="ECO:0000256" key="1">
    <source>
        <dbReference type="ARBA" id="ARBA00037964"/>
    </source>
</evidence>
<evidence type="ECO:0000256" key="2">
    <source>
        <dbReference type="SAM" id="Phobius"/>
    </source>
</evidence>
<protein>
    <submittedName>
        <fullName evidence="3">Uncharacterized protein</fullName>
    </submittedName>
</protein>
<keyword evidence="2" id="KW-1133">Transmembrane helix</keyword>
<accession>A0A8H7SBM6</accession>
<dbReference type="InterPro" id="IPR052086">
    <property type="entry name" value="Mannan_Polymerase_Subunit"/>
</dbReference>
<dbReference type="EMBL" id="JAEPRB010000017">
    <property type="protein sequence ID" value="KAG2226399.1"/>
    <property type="molecule type" value="Genomic_DNA"/>
</dbReference>
<dbReference type="AlphaFoldDB" id="A0A8H7SBM6"/>
<dbReference type="Proteomes" id="UP000646827">
    <property type="component" value="Unassembled WGS sequence"/>
</dbReference>
<comment type="similarity">
    <text evidence="1">Belongs to the ANP1/MMN9/VAN1 family.</text>
</comment>
<dbReference type="GO" id="GO:0000136">
    <property type="term" value="C:mannan polymerase complex"/>
    <property type="evidence" value="ECO:0007669"/>
    <property type="project" value="TreeGrafter"/>
</dbReference>
<proteinExistence type="inferred from homology"/>
<dbReference type="GO" id="GO:0000032">
    <property type="term" value="P:cell wall mannoprotein biosynthetic process"/>
    <property type="evidence" value="ECO:0007669"/>
    <property type="project" value="TreeGrafter"/>
</dbReference>
<name>A0A8H7SBM6_9FUNG</name>
<dbReference type="GO" id="GO:0000009">
    <property type="term" value="F:alpha-1,6-mannosyltransferase activity"/>
    <property type="evidence" value="ECO:0007669"/>
    <property type="project" value="TreeGrafter"/>
</dbReference>
<dbReference type="Gene3D" id="3.90.550.10">
    <property type="entry name" value="Spore Coat Polysaccharide Biosynthesis Protein SpsA, Chain A"/>
    <property type="match status" value="1"/>
</dbReference>
<feature type="transmembrane region" description="Helical" evidence="2">
    <location>
        <begin position="18"/>
        <end position="38"/>
    </location>
</feature>
<dbReference type="Pfam" id="PF03452">
    <property type="entry name" value="Anp1"/>
    <property type="match status" value="1"/>
</dbReference>
<comment type="caution">
    <text evidence="3">The sequence shown here is derived from an EMBL/GenBank/DDBJ whole genome shotgun (WGS) entry which is preliminary data.</text>
</comment>
<dbReference type="PANTHER" id="PTHR43083:SF6">
    <property type="entry name" value="MANNAN POLYMERASE COMPLEXES SUBUNIT MNN9"/>
    <property type="match status" value="1"/>
</dbReference>
<dbReference type="OrthoDB" id="204164at2759"/>
<dbReference type="PANTHER" id="PTHR43083">
    <property type="entry name" value="MANNAN POLYMERASE II"/>
    <property type="match status" value="1"/>
</dbReference>
<keyword evidence="2" id="KW-0812">Transmembrane</keyword>
<sequence length="370" mass="41747">MSDKIKQTFTLPRTKRRVVLYSIIGFLITTTCLLQLLYRPPLCNEDDDYYNNNSTSPNLDGLPDALTKQADHRAPGVSFQNLNTLPPQQPNVLILSMINPSTVPHLADFFKLIRQLSYPNLSLAIMVLNPGPTTVHAVRQHVERARFALPVKIYVKTYDNEVMSFVATPGKETVYELQPLRRAAIARARTFLLQSALTPDNDYTLWLDPLLTSVPSTLVQDLIHVDQDIVVPNTMIQRDGIEWGHDKRNWQETELSTSLAKDVAEDFIFMEGWVEFTTHRFLMIDMVTVDMQPLQKVPLDGIGSTCILTKANVHREGINYPAFPFKHQIDTEGFAKAAIAAGYSVYGLPAYKIYHSGLADNALMEEVDDI</sequence>
<gene>
    <name evidence="3" type="ORF">INT45_000567</name>
</gene>
<keyword evidence="2" id="KW-0472">Membrane</keyword>